<organism evidence="8 9">
    <name type="scientific">Steinernema hermaphroditum</name>
    <dbReference type="NCBI Taxonomy" id="289476"/>
    <lineage>
        <taxon>Eukaryota</taxon>
        <taxon>Metazoa</taxon>
        <taxon>Ecdysozoa</taxon>
        <taxon>Nematoda</taxon>
        <taxon>Chromadorea</taxon>
        <taxon>Rhabditida</taxon>
        <taxon>Tylenchina</taxon>
        <taxon>Panagrolaimomorpha</taxon>
        <taxon>Strongyloidoidea</taxon>
        <taxon>Steinernematidae</taxon>
        <taxon>Steinernema</taxon>
    </lineage>
</organism>
<evidence type="ECO:0000259" key="6">
    <source>
        <dbReference type="PROSITE" id="PS51192"/>
    </source>
</evidence>
<evidence type="ECO:0008006" key="10">
    <source>
        <dbReference type="Google" id="ProtNLM"/>
    </source>
</evidence>
<dbReference type="Pfam" id="PF00270">
    <property type="entry name" value="DEAD"/>
    <property type="match status" value="2"/>
</dbReference>
<dbReference type="InterPro" id="IPR027417">
    <property type="entry name" value="P-loop_NTPase"/>
</dbReference>
<dbReference type="PROSITE" id="PS51194">
    <property type="entry name" value="HELICASE_CTER"/>
    <property type="match status" value="2"/>
</dbReference>
<reference evidence="8" key="1">
    <citation type="submission" date="2023-06" db="EMBL/GenBank/DDBJ databases">
        <title>Genomic analysis of the entomopathogenic nematode Steinernema hermaphroditum.</title>
        <authorList>
            <person name="Schwarz E.M."/>
            <person name="Heppert J.K."/>
            <person name="Baniya A."/>
            <person name="Schwartz H.T."/>
            <person name="Tan C.-H."/>
            <person name="Antoshechkin I."/>
            <person name="Sternberg P.W."/>
            <person name="Goodrich-Blair H."/>
            <person name="Dillman A.R."/>
        </authorList>
    </citation>
    <scope>NUCLEOTIDE SEQUENCE</scope>
    <source>
        <strain evidence="8">PS9179</strain>
        <tissue evidence="8">Whole animal</tissue>
    </source>
</reference>
<feature type="domain" description="Helicase C-terminal" evidence="7">
    <location>
        <begin position="513"/>
        <end position="739"/>
    </location>
</feature>
<dbReference type="SMART" id="SM00487">
    <property type="entry name" value="DEXDc"/>
    <property type="match status" value="2"/>
</dbReference>
<dbReference type="Gene3D" id="1.10.3380.10">
    <property type="entry name" value="Sec63 N-terminal domain-like domain"/>
    <property type="match status" value="2"/>
</dbReference>
<dbReference type="GO" id="GO:0003676">
    <property type="term" value="F:nucleic acid binding"/>
    <property type="evidence" value="ECO:0007669"/>
    <property type="project" value="InterPro"/>
</dbReference>
<sequence length="2013" mass="227363">MAGRRIDSLLQLTEALQSDPFGLLEDAEEYIDDVPIVSAAPLKSPPPASTSVLNLDQLQAILSASFEFGDIMMAETLAVITRRCDSQQQQSDLVDLLGVHHFDLIADILEHKHRLIAELDDQRKQKKIENKIKLDSGPSYCQQVVVKTEALKSVQRETQRERKKANKAFAKLTNAFGDENQLAMELQHLQAMKQLEAEMNGDFSNATVSTQQRRMAQDLPYVFDSMRTSLGANIVCSGLKFCLPEGSERIDRNTYQEVVVPGKQNLDFENFEHVEVKDLDPIGQLGFKGFQRLNIIQSIVFEQAYNTRENLLICAPTGAGKTNIAMLAVLKTIRDHTSADGTIHKNRFKIVYIAPMKALATEMTESFGKRLKPLGLKVRELTGDTTLSKREIEETQMLVLTPEKWDVVTRKATADENSLSQLVRLLIIDEVHLLHDERGPVIETIVARTLRQVEMSQREIRIVGLSATLPNYIDCAQFLRVNLEKGLFFFDSRFRPIPLTQKFVGIKKTNYIDRKKNMDEVCNEKACDYVKRGKQVLIFVHSRNNTAASAMSLRDYAGAHAMHDIFANLEGRRSVAYMKANKAVNASQNGMIKTLFGYGIGIHHAGLLRQDRLLMERMFAEGMISVLCCTATLAWGVNLPAHAVIIKGTDVFDSDKGAFGDLGILDVQQIFGRAGRPQFETHGEGIIITDQATMPKYLGMLVNQTPIESQFMRKLHDNLNAEISLGTVTNISEAVEWLRYTYIYIRMRMNPQAYGIPYEQLKADPDLVEYISAMMCQAAARLDRNKMVRYIDSEGFLFSTDMGRIAAHFYITFETIEMLHDGEAKIKMAPRMTDDVVTALISSATEFKQIQCREEEMQELDELTCSSCCLPIRMGLATTTGKVMCLLQSHISHARIESFSLSSETTYIVQNATRLARAFFEIALRRNWAHATNAFLVMAKCIERRLWPYQTPLRQLNILNHSTIDKIENRRLRLHQLFDMSSKELGQMLRCDGDIVYNALRNLPVMEADATVRPITHTIMQVLVTMWPGFVWNDKVLGAGGGQSFWISVENVAENLIVHRERLFIQRKKIIAGDVQNFVFTIPVHDYQMKHQYQLRIASEYWVVDDTVIPLSMHNSIIPTSYSPHTDLLNLEPLSIKALKNPIYESLYNFKFLNPVQTQVFHCLYHSDHNALVGAPTGSGKTLCAELAMYRVFNGYNENNRKKVVYIAPLKALVRERVLDWKKKLGDNLGLKIVEVSGDRTPSMGELQEANVLITTPEKWDGITRSWDTRDYVHDVALVVIDEIHLLGVERGAVLEAIITRLKLIERRKAKQAGHTVSGRATGKVRIVGLSTALANAVDIADWLGVPEAGLFNFRPAVRPIPISVHIAGFPGQHYCPRMALMNKPAYKAIKTYSPRKPTLVFVSSRRQTRITATALVSQVVAESDPKQWLHMDPEEMECICESIEDKALKLSLPFGIGMHHAGLQQHEKSIVERLYVEKKIQVLVATATLAWGINMPAHLVIIKGTEYFDGKQRKYVDFPVTDVLQMMGRAGRPQFDDSAVAVVYVQDTKKEFYKRFLYEPFPVESSLLAVLPNHVNAEICSGNIKSRQEVVEYLAGTYLYRRLFANPSFYDMEDDDPETMVKFLTKEVDDCISTLIDSQCVVFDEEEDSLKCTAAGRIAATYYLQHETVRHFMETIEATSDITDLIAILADCPEYSEVPVRHNEELINERLQKDLPIKLPPHYQMEDPHTKTHLLYQAHFSRLSLDSDYKTDLRSIVEPCIRILQAMLEISVMRNYCSTALSVVILQQMIIQGRWYTDHPLLCLPHMTHNGIASLQIGRKNSKSIPHLKTKLCNLSGIGDFQGHVKKFFKEKRLWDDSEIDDILKALMHWPVLAAPQATLSCPGNSSKVTLCPKGRGPVHKPPTLNLKAGTKCRVQFSLESLGPGRGKTGVYSSAFSKEKCASWIVFIADVTNDRVLVMKKLPPVECVKRGEVTFVVPEDAGDHSLDFIVMSDSYLNADLQCHLCDLVVDVS</sequence>
<dbReference type="FunFam" id="1.10.3380.10:FF:000002">
    <property type="entry name" value="Activating signal cointegrator 1 complex subunit 3"/>
    <property type="match status" value="1"/>
</dbReference>
<dbReference type="SUPFAM" id="SSF52540">
    <property type="entry name" value="P-loop containing nucleoside triphosphate hydrolases"/>
    <property type="match status" value="4"/>
</dbReference>
<dbReference type="PANTHER" id="PTHR47961:SF13">
    <property type="entry name" value="ACTIVATING SIGNAL COINTEGRATOR 1 COMPLEX SUBUNIT 3"/>
    <property type="match status" value="1"/>
</dbReference>
<feature type="domain" description="Helicase ATP-binding" evidence="6">
    <location>
        <begin position="302"/>
        <end position="487"/>
    </location>
</feature>
<keyword evidence="4" id="KW-0067">ATP-binding</keyword>
<dbReference type="SUPFAM" id="SSF158702">
    <property type="entry name" value="Sec63 N-terminal domain-like"/>
    <property type="match status" value="2"/>
</dbReference>
<dbReference type="InterPro" id="IPR003593">
    <property type="entry name" value="AAA+_ATPase"/>
</dbReference>
<proteinExistence type="predicted"/>
<evidence type="ECO:0000313" key="8">
    <source>
        <dbReference type="EMBL" id="KAK0427539.1"/>
    </source>
</evidence>
<dbReference type="InterPro" id="IPR014756">
    <property type="entry name" value="Ig_E-set"/>
</dbReference>
<dbReference type="PROSITE" id="PS51192">
    <property type="entry name" value="HELICASE_ATP_BIND_1"/>
    <property type="match status" value="2"/>
</dbReference>
<dbReference type="Pfam" id="PF00271">
    <property type="entry name" value="Helicase_C"/>
    <property type="match status" value="2"/>
</dbReference>
<dbReference type="GO" id="GO:0016787">
    <property type="term" value="F:hydrolase activity"/>
    <property type="evidence" value="ECO:0007669"/>
    <property type="project" value="UniProtKB-KW"/>
</dbReference>
<dbReference type="Proteomes" id="UP001175271">
    <property type="component" value="Unassembled WGS sequence"/>
</dbReference>
<dbReference type="PANTHER" id="PTHR47961">
    <property type="entry name" value="DNA POLYMERASE THETA, PUTATIVE (AFU_ORTHOLOGUE AFUA_1G05260)-RELATED"/>
    <property type="match status" value="1"/>
</dbReference>
<evidence type="ECO:0000256" key="2">
    <source>
        <dbReference type="ARBA" id="ARBA00022801"/>
    </source>
</evidence>
<dbReference type="Pfam" id="PF02889">
    <property type="entry name" value="Sec63"/>
    <property type="match status" value="2"/>
</dbReference>
<dbReference type="Gene3D" id="3.40.50.300">
    <property type="entry name" value="P-loop containing nucleotide triphosphate hydrolases"/>
    <property type="match status" value="4"/>
</dbReference>
<dbReference type="GO" id="GO:0005524">
    <property type="term" value="F:ATP binding"/>
    <property type="evidence" value="ECO:0007669"/>
    <property type="project" value="UniProtKB-KW"/>
</dbReference>
<dbReference type="PIRSF" id="PIRSF039073">
    <property type="entry name" value="BRR2"/>
    <property type="match status" value="1"/>
</dbReference>
<dbReference type="FunFam" id="3.40.50.300:FF:000254">
    <property type="entry name" value="U5 small nuclear ribonucleoprotein helicase"/>
    <property type="match status" value="1"/>
</dbReference>
<keyword evidence="3" id="KW-0347">Helicase</keyword>
<dbReference type="SMART" id="SM00382">
    <property type="entry name" value="AAA"/>
    <property type="match status" value="2"/>
</dbReference>
<dbReference type="Gene3D" id="1.10.150.20">
    <property type="entry name" value="5' to 3' exonuclease, C-terminal subdomain"/>
    <property type="match status" value="1"/>
</dbReference>
<evidence type="ECO:0000256" key="1">
    <source>
        <dbReference type="ARBA" id="ARBA00022741"/>
    </source>
</evidence>
<keyword evidence="9" id="KW-1185">Reference proteome</keyword>
<dbReference type="FunFam" id="3.40.50.300:FF:000062">
    <property type="entry name" value="U5 small nuclear ribonucleoprotein helicase"/>
    <property type="match status" value="1"/>
</dbReference>
<evidence type="ECO:0000313" key="9">
    <source>
        <dbReference type="Proteomes" id="UP001175271"/>
    </source>
</evidence>
<dbReference type="CDD" id="cd18020">
    <property type="entry name" value="DEXHc_ASCC3_1"/>
    <property type="match status" value="1"/>
</dbReference>
<dbReference type="SUPFAM" id="SSF46785">
    <property type="entry name" value="Winged helix' DNA-binding domain"/>
    <property type="match status" value="2"/>
</dbReference>
<dbReference type="Pfam" id="PF23445">
    <property type="entry name" value="WHD_SNRNP200"/>
    <property type="match status" value="2"/>
</dbReference>
<dbReference type="Gene3D" id="2.60.40.150">
    <property type="entry name" value="C2 domain"/>
    <property type="match status" value="2"/>
</dbReference>
<dbReference type="InterPro" id="IPR011545">
    <property type="entry name" value="DEAD/DEAH_box_helicase_dom"/>
</dbReference>
<evidence type="ECO:0000256" key="5">
    <source>
        <dbReference type="ARBA" id="ARBA00054527"/>
    </source>
</evidence>
<dbReference type="EMBL" id="JAUCMV010000001">
    <property type="protein sequence ID" value="KAK0427539.1"/>
    <property type="molecule type" value="Genomic_DNA"/>
</dbReference>
<dbReference type="SMART" id="SM00490">
    <property type="entry name" value="HELICc"/>
    <property type="match status" value="2"/>
</dbReference>
<dbReference type="FunFam" id="3.40.50.300:FF:000231">
    <property type="entry name" value="Activating signal cointegrator 1 complex subunit 3"/>
    <property type="match status" value="1"/>
</dbReference>
<dbReference type="FunFam" id="1.10.10.10:FF:000012">
    <property type="entry name" value="U5 small nuclear ribonucleoprotein helicase"/>
    <property type="match status" value="1"/>
</dbReference>
<keyword evidence="2" id="KW-0378">Hydrolase</keyword>
<dbReference type="InterPro" id="IPR001650">
    <property type="entry name" value="Helicase_C-like"/>
</dbReference>
<dbReference type="InterPro" id="IPR057842">
    <property type="entry name" value="WH_MER3"/>
</dbReference>
<dbReference type="CDD" id="cd18795">
    <property type="entry name" value="SF2_C_Ski2"/>
    <property type="match status" value="2"/>
</dbReference>
<feature type="domain" description="Helicase C-terminal" evidence="7">
    <location>
        <begin position="1385"/>
        <end position="1580"/>
    </location>
</feature>
<dbReference type="FunFam" id="3.40.50.300:FF:000102">
    <property type="entry name" value="RNA helicase, activating signal cointegrator 1"/>
    <property type="match status" value="1"/>
</dbReference>
<dbReference type="FunFam" id="1.10.10.10:FF:000024">
    <property type="entry name" value="U5 small nuclear ribonucleoprotein helicase"/>
    <property type="match status" value="1"/>
</dbReference>
<dbReference type="SMART" id="SM00973">
    <property type="entry name" value="Sec63"/>
    <property type="match status" value="2"/>
</dbReference>
<comment type="caution">
    <text evidence="8">The sequence shown here is derived from an EMBL/GenBank/DDBJ whole genome shotgun (WGS) entry which is preliminary data.</text>
</comment>
<dbReference type="SUPFAM" id="SSF81296">
    <property type="entry name" value="E set domains"/>
    <property type="match status" value="1"/>
</dbReference>
<accession>A0AA39IQW3</accession>
<keyword evidence="1" id="KW-0547">Nucleotide-binding</keyword>
<evidence type="ECO:0000256" key="4">
    <source>
        <dbReference type="ARBA" id="ARBA00022840"/>
    </source>
</evidence>
<dbReference type="GO" id="GO:0004386">
    <property type="term" value="F:helicase activity"/>
    <property type="evidence" value="ECO:0007669"/>
    <property type="project" value="UniProtKB-KW"/>
</dbReference>
<evidence type="ECO:0000256" key="3">
    <source>
        <dbReference type="ARBA" id="ARBA00022806"/>
    </source>
</evidence>
<dbReference type="InterPro" id="IPR035892">
    <property type="entry name" value="C2_domain_sf"/>
</dbReference>
<dbReference type="Gene3D" id="1.10.10.10">
    <property type="entry name" value="Winged helix-like DNA-binding domain superfamily/Winged helix DNA-binding domain"/>
    <property type="match status" value="2"/>
</dbReference>
<dbReference type="InterPro" id="IPR004179">
    <property type="entry name" value="Sec63-dom"/>
</dbReference>
<name>A0AA39IQW3_9BILA</name>
<gene>
    <name evidence="8" type="ORF">QR680_010282</name>
</gene>
<evidence type="ECO:0000259" key="7">
    <source>
        <dbReference type="PROSITE" id="PS51194"/>
    </source>
</evidence>
<dbReference type="InterPro" id="IPR036388">
    <property type="entry name" value="WH-like_DNA-bd_sf"/>
</dbReference>
<dbReference type="InterPro" id="IPR036390">
    <property type="entry name" value="WH_DNA-bd_sf"/>
</dbReference>
<dbReference type="InterPro" id="IPR050474">
    <property type="entry name" value="Hel308_SKI2-like"/>
</dbReference>
<protein>
    <recommendedName>
        <fullName evidence="10">Activating signal cointegrator 1 complex subunit 3</fullName>
    </recommendedName>
</protein>
<comment type="function">
    <text evidence="5">Catalyzes the ATP-dependent unwinding of U4/U6 RNA duplices, an essential step in the assembly of a catalytically active spliceosome. Plays a role in pre-mRNA splicing.</text>
</comment>
<dbReference type="InterPro" id="IPR014001">
    <property type="entry name" value="Helicase_ATP-bd"/>
</dbReference>
<feature type="domain" description="Helicase ATP-binding" evidence="6">
    <location>
        <begin position="1162"/>
        <end position="1352"/>
    </location>
</feature>